<dbReference type="SUPFAM" id="SSF52738">
    <property type="entry name" value="Methylesterase CheB, C-terminal domain"/>
    <property type="match status" value="1"/>
</dbReference>
<feature type="domain" description="CheB-type methylesterase" evidence="6">
    <location>
        <begin position="6"/>
        <end position="192"/>
    </location>
</feature>
<evidence type="ECO:0000256" key="2">
    <source>
        <dbReference type="ARBA" id="ARBA00022801"/>
    </source>
</evidence>
<sequence>MTAADPAQGPIHAFAIGCSAGGLNALHAILPELPEGFPAPVVVVAHLGANDGGNMAAALRRDCRLPVVEAEERLPAQAGTVYIAPPDYHLLMEADHTFSLSADAKVLNARPSIDVFMESAAEAWGRSLAAILLTGANADGAAGMAAVKANGGLCIVQDPDGATAPEMPDAAIALGAAHWIAQPDRIAFLMISLCRGRGGGFPE</sequence>
<dbReference type="Pfam" id="PF01339">
    <property type="entry name" value="CheB_methylest"/>
    <property type="match status" value="1"/>
</dbReference>
<accession>A0A178MS75</accession>
<dbReference type="PROSITE" id="PS50122">
    <property type="entry name" value="CHEB"/>
    <property type="match status" value="1"/>
</dbReference>
<dbReference type="EC" id="3.1.1.61" evidence="3"/>
<dbReference type="STRING" id="1285242.A6A04_00600"/>
<feature type="active site" evidence="5">
    <location>
        <position position="19"/>
    </location>
</feature>
<dbReference type="PANTHER" id="PTHR42872:SF6">
    <property type="entry name" value="PROTEIN-GLUTAMATE METHYLESTERASE_PROTEIN-GLUTAMINE GLUTAMINASE"/>
    <property type="match status" value="1"/>
</dbReference>
<name>A0A178MS75_9PROT</name>
<dbReference type="PANTHER" id="PTHR42872">
    <property type="entry name" value="PROTEIN-GLUTAMATE METHYLESTERASE/PROTEIN-GLUTAMINE GLUTAMINASE"/>
    <property type="match status" value="1"/>
</dbReference>
<dbReference type="Proteomes" id="UP000078428">
    <property type="component" value="Unassembled WGS sequence"/>
</dbReference>
<evidence type="ECO:0000256" key="5">
    <source>
        <dbReference type="PROSITE-ProRule" id="PRU00050"/>
    </source>
</evidence>
<proteinExistence type="predicted"/>
<comment type="catalytic activity">
    <reaction evidence="4">
        <text>[protein]-L-glutamate 5-O-methyl ester + H2O = L-glutamyl-[protein] + methanol + H(+)</text>
        <dbReference type="Rhea" id="RHEA:23236"/>
        <dbReference type="Rhea" id="RHEA-COMP:10208"/>
        <dbReference type="Rhea" id="RHEA-COMP:10311"/>
        <dbReference type="ChEBI" id="CHEBI:15377"/>
        <dbReference type="ChEBI" id="CHEBI:15378"/>
        <dbReference type="ChEBI" id="CHEBI:17790"/>
        <dbReference type="ChEBI" id="CHEBI:29973"/>
        <dbReference type="ChEBI" id="CHEBI:82795"/>
        <dbReference type="EC" id="3.1.1.61"/>
    </reaction>
</comment>
<dbReference type="GO" id="GO:0006935">
    <property type="term" value="P:chemotaxis"/>
    <property type="evidence" value="ECO:0007669"/>
    <property type="project" value="UniProtKB-UniRule"/>
</dbReference>
<evidence type="ECO:0000259" key="6">
    <source>
        <dbReference type="PROSITE" id="PS50122"/>
    </source>
</evidence>
<gene>
    <name evidence="7" type="ORF">A6A04_00600</name>
</gene>
<feature type="active site" evidence="5">
    <location>
        <position position="46"/>
    </location>
</feature>
<evidence type="ECO:0000313" key="7">
    <source>
        <dbReference type="EMBL" id="OAN52230.1"/>
    </source>
</evidence>
<keyword evidence="5" id="KW-0145">Chemotaxis</keyword>
<evidence type="ECO:0000313" key="8">
    <source>
        <dbReference type="Proteomes" id="UP000078428"/>
    </source>
</evidence>
<dbReference type="Gene3D" id="3.40.50.180">
    <property type="entry name" value="Methylesterase CheB, C-terminal domain"/>
    <property type="match status" value="1"/>
</dbReference>
<organism evidence="7 8">
    <name type="scientific">Paramagnetospirillum marisnigri</name>
    <dbReference type="NCBI Taxonomy" id="1285242"/>
    <lineage>
        <taxon>Bacteria</taxon>
        <taxon>Pseudomonadati</taxon>
        <taxon>Pseudomonadota</taxon>
        <taxon>Alphaproteobacteria</taxon>
        <taxon>Rhodospirillales</taxon>
        <taxon>Magnetospirillaceae</taxon>
        <taxon>Paramagnetospirillum</taxon>
    </lineage>
</organism>
<evidence type="ECO:0000256" key="4">
    <source>
        <dbReference type="ARBA" id="ARBA00048267"/>
    </source>
</evidence>
<feature type="active site" evidence="5">
    <location>
        <position position="139"/>
    </location>
</feature>
<evidence type="ECO:0000256" key="1">
    <source>
        <dbReference type="ARBA" id="ARBA00022490"/>
    </source>
</evidence>
<protein>
    <recommendedName>
        <fullName evidence="3">protein-glutamate methylesterase</fullName>
        <ecNumber evidence="3">3.1.1.61</ecNumber>
    </recommendedName>
</protein>
<dbReference type="CDD" id="cd16433">
    <property type="entry name" value="CheB"/>
    <property type="match status" value="1"/>
</dbReference>
<dbReference type="InterPro" id="IPR035909">
    <property type="entry name" value="CheB_C"/>
</dbReference>
<keyword evidence="1" id="KW-0963">Cytoplasm</keyword>
<keyword evidence="8" id="KW-1185">Reference proteome</keyword>
<dbReference type="GO" id="GO:0008984">
    <property type="term" value="F:protein-glutamate methylesterase activity"/>
    <property type="evidence" value="ECO:0007669"/>
    <property type="project" value="UniProtKB-EC"/>
</dbReference>
<reference evidence="7 8" key="1">
    <citation type="submission" date="2016-04" db="EMBL/GenBank/DDBJ databases">
        <title>Draft genome sequence of freshwater magnetotactic bacteria Magnetospirillum marisnigri SP-1 and Magnetospirillum moscoviense BB-1.</title>
        <authorList>
            <person name="Koziaeva V."/>
            <person name="Dziuba M.V."/>
            <person name="Ivanov T.M."/>
            <person name="Kuznetsov B."/>
            <person name="Grouzdev D.S."/>
        </authorList>
    </citation>
    <scope>NUCLEOTIDE SEQUENCE [LARGE SCALE GENOMIC DNA]</scope>
    <source>
        <strain evidence="7 8">SP-1</strain>
    </source>
</reference>
<dbReference type="GO" id="GO:0000156">
    <property type="term" value="F:phosphorelay response regulator activity"/>
    <property type="evidence" value="ECO:0007669"/>
    <property type="project" value="InterPro"/>
</dbReference>
<dbReference type="GO" id="GO:0005737">
    <property type="term" value="C:cytoplasm"/>
    <property type="evidence" value="ECO:0007669"/>
    <property type="project" value="InterPro"/>
</dbReference>
<dbReference type="InterPro" id="IPR000673">
    <property type="entry name" value="Sig_transdc_resp-reg_Me-estase"/>
</dbReference>
<dbReference type="AlphaFoldDB" id="A0A178MS75"/>
<dbReference type="EMBL" id="LWQT01000044">
    <property type="protein sequence ID" value="OAN52230.1"/>
    <property type="molecule type" value="Genomic_DNA"/>
</dbReference>
<keyword evidence="2 5" id="KW-0378">Hydrolase</keyword>
<comment type="caution">
    <text evidence="7">The sequence shown here is derived from an EMBL/GenBank/DDBJ whole genome shotgun (WGS) entry which is preliminary data.</text>
</comment>
<dbReference type="RefSeq" id="WP_245651100.1">
    <property type="nucleotide sequence ID" value="NZ_LWQT01000044.1"/>
</dbReference>
<evidence type="ECO:0000256" key="3">
    <source>
        <dbReference type="ARBA" id="ARBA00039140"/>
    </source>
</evidence>